<dbReference type="PANTHER" id="PTHR38448">
    <property type="entry name" value="REGULATORY PROTEIN YLBF-RELATED"/>
    <property type="match status" value="1"/>
</dbReference>
<sequence>MPQAYDEAVAHLKYLLAEHSTVKDFQAIEAKIAELTDLPQQVHQMKAYQQEAVLYQKTGKEQALAETDLKVDQLEKDLLELPIVLDYRQKMQDASDLLQYVTKSLEEKINEEILNGK</sequence>
<dbReference type="Gene3D" id="1.20.1500.10">
    <property type="entry name" value="YheA/YmcA-like"/>
    <property type="match status" value="1"/>
</dbReference>
<dbReference type="SUPFAM" id="SSF158622">
    <property type="entry name" value="YheA/YmcA-like"/>
    <property type="match status" value="1"/>
</dbReference>
<keyword evidence="2" id="KW-1185">Reference proteome</keyword>
<organism evidence="1 2">
    <name type="scientific">Streptococcus caprae</name>
    <dbReference type="NCBI Taxonomy" id="1640501"/>
    <lineage>
        <taxon>Bacteria</taxon>
        <taxon>Bacillati</taxon>
        <taxon>Bacillota</taxon>
        <taxon>Bacilli</taxon>
        <taxon>Lactobacillales</taxon>
        <taxon>Streptococcaceae</taxon>
        <taxon>Streptococcus</taxon>
    </lineage>
</organism>
<dbReference type="InterPro" id="IPR016783">
    <property type="entry name" value="Biofilm_formation_YmcA"/>
</dbReference>
<evidence type="ECO:0000313" key="1">
    <source>
        <dbReference type="EMBL" id="MFC3927022.1"/>
    </source>
</evidence>
<dbReference type="Proteomes" id="UP001595807">
    <property type="component" value="Unassembled WGS sequence"/>
</dbReference>
<dbReference type="RefSeq" id="WP_380424085.1">
    <property type="nucleotide sequence ID" value="NZ_JBHRZV010000001.1"/>
</dbReference>
<name>A0ABV8CSH0_9STRE</name>
<dbReference type="InterPro" id="IPR052767">
    <property type="entry name" value="Bact_com_dev_regulator"/>
</dbReference>
<accession>A0ABV8CSH0</accession>
<dbReference type="InterPro" id="IPR023378">
    <property type="entry name" value="YheA/YmcA-like_dom_sf"/>
</dbReference>
<evidence type="ECO:0000313" key="2">
    <source>
        <dbReference type="Proteomes" id="UP001595807"/>
    </source>
</evidence>
<proteinExistence type="predicted"/>
<dbReference type="PIRSF" id="PIRSF021287">
    <property type="entry name" value="Biofilm_formation_YmcA"/>
    <property type="match status" value="1"/>
</dbReference>
<gene>
    <name evidence="1" type="ORF">ACFORF_00020</name>
</gene>
<dbReference type="InterPro" id="IPR010368">
    <property type="entry name" value="Com_YlbF"/>
</dbReference>
<protein>
    <submittedName>
        <fullName evidence="1">YlbF family regulator</fullName>
    </submittedName>
</protein>
<reference evidence="2" key="1">
    <citation type="journal article" date="2019" name="Int. J. Syst. Evol. Microbiol.">
        <title>The Global Catalogue of Microorganisms (GCM) 10K type strain sequencing project: providing services to taxonomists for standard genome sequencing and annotation.</title>
        <authorList>
            <consortium name="The Broad Institute Genomics Platform"/>
            <consortium name="The Broad Institute Genome Sequencing Center for Infectious Disease"/>
            <person name="Wu L."/>
            <person name="Ma J."/>
        </authorList>
    </citation>
    <scope>NUCLEOTIDE SEQUENCE [LARGE SCALE GENOMIC DNA]</scope>
    <source>
        <strain evidence="2">CCUG 67170</strain>
    </source>
</reference>
<comment type="caution">
    <text evidence="1">The sequence shown here is derived from an EMBL/GenBank/DDBJ whole genome shotgun (WGS) entry which is preliminary data.</text>
</comment>
<dbReference type="PANTHER" id="PTHR38448:SF1">
    <property type="entry name" value="YLBF FAMILY REGULATOR"/>
    <property type="match status" value="1"/>
</dbReference>
<dbReference type="Pfam" id="PF06133">
    <property type="entry name" value="Com_YlbF"/>
    <property type="match status" value="1"/>
</dbReference>
<dbReference type="EMBL" id="JBHRZV010000001">
    <property type="protein sequence ID" value="MFC3927022.1"/>
    <property type="molecule type" value="Genomic_DNA"/>
</dbReference>